<keyword evidence="7" id="KW-0378">Hydrolase</keyword>
<proteinExistence type="inferred from homology"/>
<feature type="transmembrane region" description="Helical" evidence="13">
    <location>
        <begin position="494"/>
        <end position="515"/>
    </location>
</feature>
<evidence type="ECO:0000256" key="13">
    <source>
        <dbReference type="SAM" id="Phobius"/>
    </source>
</evidence>
<organism evidence="15 16">
    <name type="scientific">Genlisea aurea</name>
    <dbReference type="NCBI Taxonomy" id="192259"/>
    <lineage>
        <taxon>Eukaryota</taxon>
        <taxon>Viridiplantae</taxon>
        <taxon>Streptophyta</taxon>
        <taxon>Embryophyta</taxon>
        <taxon>Tracheophyta</taxon>
        <taxon>Spermatophyta</taxon>
        <taxon>Magnoliopsida</taxon>
        <taxon>eudicotyledons</taxon>
        <taxon>Gunneridae</taxon>
        <taxon>Pentapetalae</taxon>
        <taxon>asterids</taxon>
        <taxon>lamiids</taxon>
        <taxon>Lamiales</taxon>
        <taxon>Lentibulariaceae</taxon>
        <taxon>Genlisea</taxon>
    </lineage>
</organism>
<evidence type="ECO:0000256" key="3">
    <source>
        <dbReference type="ARBA" id="ARBA00022528"/>
    </source>
</evidence>
<keyword evidence="16" id="KW-1185">Reference proteome</keyword>
<feature type="transmembrane region" description="Helical" evidence="13">
    <location>
        <begin position="448"/>
        <end position="474"/>
    </location>
</feature>
<dbReference type="GO" id="GO:0006508">
    <property type="term" value="P:proteolysis"/>
    <property type="evidence" value="ECO:0007669"/>
    <property type="project" value="UniProtKB-KW"/>
</dbReference>
<evidence type="ECO:0000313" key="15">
    <source>
        <dbReference type="EMBL" id="EPS68104.1"/>
    </source>
</evidence>
<evidence type="ECO:0000313" key="16">
    <source>
        <dbReference type="Proteomes" id="UP000015453"/>
    </source>
</evidence>
<protein>
    <recommendedName>
        <fullName evidence="14">Peptidase M50 domain-containing protein</fullName>
    </recommendedName>
</protein>
<evidence type="ECO:0000256" key="7">
    <source>
        <dbReference type="ARBA" id="ARBA00022801"/>
    </source>
</evidence>
<dbReference type="Pfam" id="PF02163">
    <property type="entry name" value="Peptidase_M50"/>
    <property type="match status" value="1"/>
</dbReference>
<feature type="domain" description="Peptidase M50" evidence="14">
    <location>
        <begin position="285"/>
        <end position="451"/>
    </location>
</feature>
<evidence type="ECO:0000256" key="10">
    <source>
        <dbReference type="ARBA" id="ARBA00023049"/>
    </source>
</evidence>
<evidence type="ECO:0000256" key="6">
    <source>
        <dbReference type="ARBA" id="ARBA00022692"/>
    </source>
</evidence>
<keyword evidence="6 13" id="KW-0812">Transmembrane</keyword>
<sequence>LFFEMNLSATFGWNLVIGLSRCNSCSRICYSSPGNVSWKLSSNQFLRDYLKVSCRLSETEFESSNEEERNLNGEEQGSLPDDSISETPQNLVDDQLPASAAFDSNGLQNSDIDNKNAAHPKIEAVDDVQVASGSLLPDLQKQEFDEAIRLPKESIDILRDQVFGFDTFFVTGQEPYEGGVLFRGNLRGEASKSYAKIVKRMQDRFGDIFRLFLLLSPEDDKPVAVVVPTKTLQPDSAAVPEWFAAGAFGLITVFTLFLRNVPALQANVLSVFDNVELLNNGLPGALVTALILGAHEIGHIVVAKETGLKLGVPYFVPSWQIGSFGAITRIRNIVPSRKDILKFAAAGPLAGFGLGFILLLAGFIVPPADELGLVIDPTVFHESFLVGGVGKLLLGDVLKEGTPISINPLVLWAWSGLLVNAINTIPAGELDGGRISFAIWGRKIASRVTAASVGLLGLCSLFNDVSFYWAILIWFLQRGPIAPVAEEITEVDGVYKGVGVLVLLLGLLVCLPYPFTFT</sequence>
<feature type="region of interest" description="Disordered" evidence="12">
    <location>
        <begin position="61"/>
        <end position="89"/>
    </location>
</feature>
<keyword evidence="11 13" id="KW-0472">Membrane</keyword>
<evidence type="ECO:0000256" key="5">
    <source>
        <dbReference type="ARBA" id="ARBA00022670"/>
    </source>
</evidence>
<comment type="caution">
    <text evidence="15">The sequence shown here is derived from an EMBL/GenBank/DDBJ whole genome shotgun (WGS) entry which is preliminary data.</text>
</comment>
<evidence type="ECO:0000256" key="1">
    <source>
        <dbReference type="ARBA" id="ARBA00004508"/>
    </source>
</evidence>
<feature type="non-terminal residue" evidence="15">
    <location>
        <position position="1"/>
    </location>
</feature>
<keyword evidence="10" id="KW-0482">Metalloprotease</keyword>
<keyword evidence="3" id="KW-0150">Chloroplast</keyword>
<evidence type="ECO:0000259" key="14">
    <source>
        <dbReference type="Pfam" id="PF02163"/>
    </source>
</evidence>
<dbReference type="Proteomes" id="UP000015453">
    <property type="component" value="Unassembled WGS sequence"/>
</dbReference>
<dbReference type="PANTHER" id="PTHR31412:SF5">
    <property type="entry name" value="ZINC METALLOPROTEASE EGY2, CHLOROPLASTIC-RELATED"/>
    <property type="match status" value="1"/>
</dbReference>
<feature type="non-terminal residue" evidence="15">
    <location>
        <position position="518"/>
    </location>
</feature>
<dbReference type="GO" id="GO:0031969">
    <property type="term" value="C:chloroplast membrane"/>
    <property type="evidence" value="ECO:0007669"/>
    <property type="project" value="UniProtKB-SubCell"/>
</dbReference>
<evidence type="ECO:0000256" key="11">
    <source>
        <dbReference type="ARBA" id="ARBA00023136"/>
    </source>
</evidence>
<dbReference type="InterPro" id="IPR008915">
    <property type="entry name" value="Peptidase_M50"/>
</dbReference>
<keyword evidence="9 13" id="KW-1133">Transmembrane helix</keyword>
<dbReference type="CDD" id="cd06160">
    <property type="entry name" value="S2P-M50_like_2"/>
    <property type="match status" value="1"/>
</dbReference>
<feature type="transmembrane region" description="Helical" evidence="13">
    <location>
        <begin position="340"/>
        <end position="365"/>
    </location>
</feature>
<dbReference type="EMBL" id="AUSU01002781">
    <property type="protein sequence ID" value="EPS68104.1"/>
    <property type="molecule type" value="Genomic_DNA"/>
</dbReference>
<evidence type="ECO:0000256" key="8">
    <source>
        <dbReference type="ARBA" id="ARBA00022946"/>
    </source>
</evidence>
<dbReference type="InterPro" id="IPR044838">
    <property type="entry name" value="EGY1-like"/>
</dbReference>
<reference evidence="15 16" key="1">
    <citation type="journal article" date="2013" name="BMC Genomics">
        <title>The miniature genome of a carnivorous plant Genlisea aurea contains a low number of genes and short non-coding sequences.</title>
        <authorList>
            <person name="Leushkin E.V."/>
            <person name="Sutormin R.A."/>
            <person name="Nabieva E.R."/>
            <person name="Penin A.A."/>
            <person name="Kondrashov A.S."/>
            <person name="Logacheva M.D."/>
        </authorList>
    </citation>
    <scope>NUCLEOTIDE SEQUENCE [LARGE SCALE GENOMIC DNA]</scope>
</reference>
<dbReference type="GO" id="GO:0008237">
    <property type="term" value="F:metallopeptidase activity"/>
    <property type="evidence" value="ECO:0007669"/>
    <property type="project" value="UniProtKB-KW"/>
</dbReference>
<evidence type="ECO:0000256" key="4">
    <source>
        <dbReference type="ARBA" id="ARBA00022640"/>
    </source>
</evidence>
<accession>S8CLR1</accession>
<dbReference type="PANTHER" id="PTHR31412">
    <property type="entry name" value="ZINC METALLOPROTEASE EGY1"/>
    <property type="match status" value="1"/>
</dbReference>
<keyword evidence="8" id="KW-0809">Transit peptide</keyword>
<name>S8CLR1_9LAMI</name>
<gene>
    <name evidence="15" type="ORF">M569_06667</name>
</gene>
<comment type="subcellular location">
    <subcellularLocation>
        <location evidence="1">Plastid</location>
        <location evidence="1">Chloroplast membrane</location>
        <topology evidence="1">Multi-pass membrane protein</topology>
    </subcellularLocation>
</comment>
<keyword evidence="5" id="KW-0645">Protease</keyword>
<dbReference type="OrthoDB" id="5738at2759"/>
<keyword evidence="4" id="KW-0934">Plastid</keyword>
<evidence type="ECO:0000256" key="12">
    <source>
        <dbReference type="SAM" id="MobiDB-lite"/>
    </source>
</evidence>
<dbReference type="AlphaFoldDB" id="S8CLR1"/>
<evidence type="ECO:0000256" key="2">
    <source>
        <dbReference type="ARBA" id="ARBA00007931"/>
    </source>
</evidence>
<comment type="similarity">
    <text evidence="2">Belongs to the peptidase M50B family.</text>
</comment>
<evidence type="ECO:0000256" key="9">
    <source>
        <dbReference type="ARBA" id="ARBA00022989"/>
    </source>
</evidence>